<dbReference type="EMBL" id="JAIWYP010000001">
    <property type="protein sequence ID" value="KAH3881161.1"/>
    <property type="molecule type" value="Genomic_DNA"/>
</dbReference>
<accession>A0A9D4RTK0</accession>
<organism evidence="1 2">
    <name type="scientific">Dreissena polymorpha</name>
    <name type="common">Zebra mussel</name>
    <name type="synonym">Mytilus polymorpha</name>
    <dbReference type="NCBI Taxonomy" id="45954"/>
    <lineage>
        <taxon>Eukaryota</taxon>
        <taxon>Metazoa</taxon>
        <taxon>Spiralia</taxon>
        <taxon>Lophotrochozoa</taxon>
        <taxon>Mollusca</taxon>
        <taxon>Bivalvia</taxon>
        <taxon>Autobranchia</taxon>
        <taxon>Heteroconchia</taxon>
        <taxon>Euheterodonta</taxon>
        <taxon>Imparidentia</taxon>
        <taxon>Neoheterodontei</taxon>
        <taxon>Myida</taxon>
        <taxon>Dreissenoidea</taxon>
        <taxon>Dreissenidae</taxon>
        <taxon>Dreissena</taxon>
    </lineage>
</organism>
<proteinExistence type="predicted"/>
<evidence type="ECO:0000313" key="1">
    <source>
        <dbReference type="EMBL" id="KAH3881161.1"/>
    </source>
</evidence>
<protein>
    <submittedName>
        <fullName evidence="1">Uncharacterized protein</fullName>
    </submittedName>
</protein>
<keyword evidence="2" id="KW-1185">Reference proteome</keyword>
<reference evidence="1" key="1">
    <citation type="journal article" date="2019" name="bioRxiv">
        <title>The Genome of the Zebra Mussel, Dreissena polymorpha: A Resource for Invasive Species Research.</title>
        <authorList>
            <person name="McCartney M.A."/>
            <person name="Auch B."/>
            <person name="Kono T."/>
            <person name="Mallez S."/>
            <person name="Zhang Y."/>
            <person name="Obille A."/>
            <person name="Becker A."/>
            <person name="Abrahante J.E."/>
            <person name="Garbe J."/>
            <person name="Badalamenti J.P."/>
            <person name="Herman A."/>
            <person name="Mangelson H."/>
            <person name="Liachko I."/>
            <person name="Sullivan S."/>
            <person name="Sone E.D."/>
            <person name="Koren S."/>
            <person name="Silverstein K.A.T."/>
            <person name="Beckman K.B."/>
            <person name="Gohl D.M."/>
        </authorList>
    </citation>
    <scope>NUCLEOTIDE SEQUENCE</scope>
    <source>
        <strain evidence="1">Duluth1</strain>
        <tissue evidence="1">Whole animal</tissue>
    </source>
</reference>
<evidence type="ECO:0000313" key="2">
    <source>
        <dbReference type="Proteomes" id="UP000828390"/>
    </source>
</evidence>
<reference evidence="1" key="2">
    <citation type="submission" date="2020-11" db="EMBL/GenBank/DDBJ databases">
        <authorList>
            <person name="McCartney M.A."/>
            <person name="Auch B."/>
            <person name="Kono T."/>
            <person name="Mallez S."/>
            <person name="Becker A."/>
            <person name="Gohl D.M."/>
            <person name="Silverstein K.A.T."/>
            <person name="Koren S."/>
            <person name="Bechman K.B."/>
            <person name="Herman A."/>
            <person name="Abrahante J.E."/>
            <person name="Garbe J."/>
        </authorList>
    </citation>
    <scope>NUCLEOTIDE SEQUENCE</scope>
    <source>
        <strain evidence="1">Duluth1</strain>
        <tissue evidence="1">Whole animal</tissue>
    </source>
</reference>
<name>A0A9D4RTK0_DREPO</name>
<dbReference type="Proteomes" id="UP000828390">
    <property type="component" value="Unassembled WGS sequence"/>
</dbReference>
<sequence>MWRGSYTRKEPPHTTQRCGEAAIQGKNLRTRLKDVERQLYKVRTSAHDSKIWRGSYTRSP</sequence>
<dbReference type="AlphaFoldDB" id="A0A9D4RTK0"/>
<gene>
    <name evidence="1" type="ORF">DPMN_005084</name>
</gene>
<comment type="caution">
    <text evidence="1">The sequence shown here is derived from an EMBL/GenBank/DDBJ whole genome shotgun (WGS) entry which is preliminary data.</text>
</comment>